<comment type="caution">
    <text evidence="1">The sequence shown here is derived from an EMBL/GenBank/DDBJ whole genome shotgun (WGS) entry which is preliminary data.</text>
</comment>
<evidence type="ECO:0000313" key="1">
    <source>
        <dbReference type="EMBL" id="KAK8871428.1"/>
    </source>
</evidence>
<dbReference type="EMBL" id="JAPFFF010000013">
    <property type="protein sequence ID" value="KAK8871428.1"/>
    <property type="molecule type" value="Genomic_DNA"/>
</dbReference>
<name>A0ABR2J0H2_9EUKA</name>
<proteinExistence type="predicted"/>
<reference evidence="1 2" key="1">
    <citation type="submission" date="2024-04" db="EMBL/GenBank/DDBJ databases">
        <title>Tritrichomonas musculus Genome.</title>
        <authorList>
            <person name="Alves-Ferreira E."/>
            <person name="Grigg M."/>
            <person name="Lorenzi H."/>
            <person name="Galac M."/>
        </authorList>
    </citation>
    <scope>NUCLEOTIDE SEQUENCE [LARGE SCALE GENOMIC DNA]</scope>
    <source>
        <strain evidence="1 2">EAF2021</strain>
    </source>
</reference>
<dbReference type="Proteomes" id="UP001470230">
    <property type="component" value="Unassembled WGS sequence"/>
</dbReference>
<evidence type="ECO:0000313" key="2">
    <source>
        <dbReference type="Proteomes" id="UP001470230"/>
    </source>
</evidence>
<organism evidence="1 2">
    <name type="scientific">Tritrichomonas musculus</name>
    <dbReference type="NCBI Taxonomy" id="1915356"/>
    <lineage>
        <taxon>Eukaryota</taxon>
        <taxon>Metamonada</taxon>
        <taxon>Parabasalia</taxon>
        <taxon>Tritrichomonadida</taxon>
        <taxon>Tritrichomonadidae</taxon>
        <taxon>Tritrichomonas</taxon>
    </lineage>
</organism>
<accession>A0ABR2J0H2</accession>
<sequence length="376" mass="43718">MLTPPDETFSMKSQMGPNHLTFSQVINNIAGDDDEETYSHNITVNKQVITRDTCTQTESIIWVVPCKWLTITDTDGKTYSIADIIDMDLPELIELKQKVPDLEIIKNFFNFLYRNYEVLYKGSQIIRRRGDTERIHITPSLFEMRARIPRRTTSTFWIQHKAQIYHACQMELLTPKEKKDFILVRDGIIDFREHINKETGESWIEVIDLQNSYPDPVLAIINYTCPAAIRMEKGQVLFQVPRSEYSIGPDGLQYNHLNEDGIYRSVKINNEGITIDNYERYDTTDNWVVPGTTTTVRDIELMNQNERYNLADLVYSHGNLLTFIETTDTETMEEYTQIYYNSSPVATNDRKLHITIIKFREGIEIVKILLGMCATK</sequence>
<gene>
    <name evidence="1" type="ORF">M9Y10_007156</name>
</gene>
<keyword evidence="2" id="KW-1185">Reference proteome</keyword>
<protein>
    <submittedName>
        <fullName evidence="1">Uncharacterized protein</fullName>
    </submittedName>
</protein>